<dbReference type="Proteomes" id="UP001501009">
    <property type="component" value="Unassembled WGS sequence"/>
</dbReference>
<organism evidence="1 2">
    <name type="scientific">Streptomyces coacervatus</name>
    <dbReference type="NCBI Taxonomy" id="647381"/>
    <lineage>
        <taxon>Bacteria</taxon>
        <taxon>Bacillati</taxon>
        <taxon>Actinomycetota</taxon>
        <taxon>Actinomycetes</taxon>
        <taxon>Kitasatosporales</taxon>
        <taxon>Streptomycetaceae</taxon>
        <taxon>Streptomyces</taxon>
    </lineage>
</organism>
<keyword evidence="2" id="KW-1185">Reference proteome</keyword>
<dbReference type="EMBL" id="BAABDE010000015">
    <property type="protein sequence ID" value="GAA3794274.1"/>
    <property type="molecule type" value="Genomic_DNA"/>
</dbReference>
<proteinExistence type="predicted"/>
<accession>A0ABP7HGT2</accession>
<evidence type="ECO:0000313" key="2">
    <source>
        <dbReference type="Proteomes" id="UP001501009"/>
    </source>
</evidence>
<name>A0ABP7HGT2_9ACTN</name>
<evidence type="ECO:0000313" key="1">
    <source>
        <dbReference type="EMBL" id="GAA3794274.1"/>
    </source>
</evidence>
<protein>
    <submittedName>
        <fullName evidence="1">Uncharacterized protein</fullName>
    </submittedName>
</protein>
<gene>
    <name evidence="1" type="ORF">GCM10022403_030180</name>
</gene>
<reference evidence="2" key="1">
    <citation type="journal article" date="2019" name="Int. J. Syst. Evol. Microbiol.">
        <title>The Global Catalogue of Microorganisms (GCM) 10K type strain sequencing project: providing services to taxonomists for standard genome sequencing and annotation.</title>
        <authorList>
            <consortium name="The Broad Institute Genomics Platform"/>
            <consortium name="The Broad Institute Genome Sequencing Center for Infectious Disease"/>
            <person name="Wu L."/>
            <person name="Ma J."/>
        </authorList>
    </citation>
    <scope>NUCLEOTIDE SEQUENCE [LARGE SCALE GENOMIC DNA]</scope>
    <source>
        <strain evidence="2">JCM 17138</strain>
    </source>
</reference>
<sequence length="196" mass="22554">MRTERAERDVRRQEYAARCLASGEQLYGAFSAGLDPLAPERAPRRCRPRRGGIAVVGVLVAPVQELAYKLEDWFWRGFGIRRLIRGRVWQGGWESDAGRFVIAVRAGDRRGEYENNRFLLTFTDRRVLLLSSPLSPERETPELFGEYPRHVIRLRSEPHPARHRNRVDLAFPDGSWVAVAIGRRDEVGDVRRYLAS</sequence>
<dbReference type="RefSeq" id="WP_275779227.1">
    <property type="nucleotide sequence ID" value="NZ_BAABDE010000015.1"/>
</dbReference>
<comment type="caution">
    <text evidence="1">The sequence shown here is derived from an EMBL/GenBank/DDBJ whole genome shotgun (WGS) entry which is preliminary data.</text>
</comment>